<keyword evidence="3" id="KW-1185">Reference proteome</keyword>
<feature type="compositionally biased region" description="Basic and acidic residues" evidence="1">
    <location>
        <begin position="16"/>
        <end position="43"/>
    </location>
</feature>
<evidence type="ECO:0000313" key="2">
    <source>
        <dbReference type="EMBL" id="GLK81566.1"/>
    </source>
</evidence>
<protein>
    <submittedName>
        <fullName evidence="2">Uncharacterized protein</fullName>
    </submittedName>
</protein>
<feature type="region of interest" description="Disordered" evidence="1">
    <location>
        <begin position="97"/>
        <end position="127"/>
    </location>
</feature>
<dbReference type="AlphaFoldDB" id="A0A9W6N8N3"/>
<name>A0A9W6N8N3_9HYPH</name>
<dbReference type="Proteomes" id="UP001143309">
    <property type="component" value="Unassembled WGS sequence"/>
</dbReference>
<feature type="region of interest" description="Disordered" evidence="1">
    <location>
        <begin position="1"/>
        <end position="65"/>
    </location>
</feature>
<sequence>MLQARDVGVLRGGGAGDRDQRFAGGVRDEVEMERTAVRRHGAERAFASGGTGRAERRSDGGGPCVERWTTVDDPAAALGLTPTFAETAEIINTARIRDGAGGRSRGNGEELVNALLDERPPQVLTDG</sequence>
<proteinExistence type="predicted"/>
<evidence type="ECO:0000256" key="1">
    <source>
        <dbReference type="SAM" id="MobiDB-lite"/>
    </source>
</evidence>
<gene>
    <name evidence="2" type="ORF">GCM10008174_33070</name>
</gene>
<evidence type="ECO:0000313" key="3">
    <source>
        <dbReference type="Proteomes" id="UP001143309"/>
    </source>
</evidence>
<organism evidence="2 3">
    <name type="scientific">Methylopila turkensis</name>
    <dbReference type="NCBI Taxonomy" id="1437816"/>
    <lineage>
        <taxon>Bacteria</taxon>
        <taxon>Pseudomonadati</taxon>
        <taxon>Pseudomonadota</taxon>
        <taxon>Alphaproteobacteria</taxon>
        <taxon>Hyphomicrobiales</taxon>
        <taxon>Methylopilaceae</taxon>
        <taxon>Methylopila</taxon>
    </lineage>
</organism>
<dbReference type="EMBL" id="BSFL01000004">
    <property type="protein sequence ID" value="GLK81566.1"/>
    <property type="molecule type" value="Genomic_DNA"/>
</dbReference>
<reference evidence="2" key="1">
    <citation type="journal article" date="2014" name="Int. J. Syst. Evol. Microbiol.">
        <title>Complete genome sequence of Corynebacterium casei LMG S-19264T (=DSM 44701T), isolated from a smear-ripened cheese.</title>
        <authorList>
            <consortium name="US DOE Joint Genome Institute (JGI-PGF)"/>
            <person name="Walter F."/>
            <person name="Albersmeier A."/>
            <person name="Kalinowski J."/>
            <person name="Ruckert C."/>
        </authorList>
    </citation>
    <scope>NUCLEOTIDE SEQUENCE</scope>
    <source>
        <strain evidence="2">VKM B-2748</strain>
    </source>
</reference>
<reference evidence="2" key="2">
    <citation type="submission" date="2023-01" db="EMBL/GenBank/DDBJ databases">
        <authorList>
            <person name="Sun Q."/>
            <person name="Evtushenko L."/>
        </authorList>
    </citation>
    <scope>NUCLEOTIDE SEQUENCE</scope>
    <source>
        <strain evidence="2">VKM B-2748</strain>
    </source>
</reference>
<accession>A0A9W6N8N3</accession>
<comment type="caution">
    <text evidence="2">The sequence shown here is derived from an EMBL/GenBank/DDBJ whole genome shotgun (WGS) entry which is preliminary data.</text>
</comment>